<organism evidence="1 2">
    <name type="scientific">Sodiomyces alkalinus (strain CBS 110278 / VKM F-3762 / F11)</name>
    <name type="common">Alkaliphilic filamentous fungus</name>
    <dbReference type="NCBI Taxonomy" id="1314773"/>
    <lineage>
        <taxon>Eukaryota</taxon>
        <taxon>Fungi</taxon>
        <taxon>Dikarya</taxon>
        <taxon>Ascomycota</taxon>
        <taxon>Pezizomycotina</taxon>
        <taxon>Sordariomycetes</taxon>
        <taxon>Hypocreomycetidae</taxon>
        <taxon>Glomerellales</taxon>
        <taxon>Plectosphaerellaceae</taxon>
        <taxon>Sodiomyces</taxon>
    </lineage>
</organism>
<gene>
    <name evidence="1" type="ORF">SODALDRAFT_124078</name>
</gene>
<dbReference type="RefSeq" id="XP_028469425.1">
    <property type="nucleotide sequence ID" value="XM_028606648.1"/>
</dbReference>
<protein>
    <submittedName>
        <fullName evidence="1">Uncharacterized protein</fullName>
    </submittedName>
</protein>
<evidence type="ECO:0000313" key="1">
    <source>
        <dbReference type="EMBL" id="ROT41619.1"/>
    </source>
</evidence>
<dbReference type="GeneID" id="39575126"/>
<dbReference type="EMBL" id="ML119052">
    <property type="protein sequence ID" value="ROT41619.1"/>
    <property type="molecule type" value="Genomic_DNA"/>
</dbReference>
<keyword evidence="2" id="KW-1185">Reference proteome</keyword>
<name>A0A3N2Q4C8_SODAK</name>
<dbReference type="AlphaFoldDB" id="A0A3N2Q4C8"/>
<proteinExistence type="predicted"/>
<evidence type="ECO:0000313" key="2">
    <source>
        <dbReference type="Proteomes" id="UP000272025"/>
    </source>
</evidence>
<reference evidence="1 2" key="1">
    <citation type="journal article" date="2018" name="Mol. Ecol.">
        <title>The obligate alkalophilic soda-lake fungus Sodiomyces alkalinus has shifted to a protein diet.</title>
        <authorList>
            <person name="Grum-Grzhimaylo A.A."/>
            <person name="Falkoski D.L."/>
            <person name="van den Heuvel J."/>
            <person name="Valero-Jimenez C.A."/>
            <person name="Min B."/>
            <person name="Choi I.G."/>
            <person name="Lipzen A."/>
            <person name="Daum C.G."/>
            <person name="Aanen D.K."/>
            <person name="Tsang A."/>
            <person name="Henrissat B."/>
            <person name="Bilanenko E.N."/>
            <person name="de Vries R.P."/>
            <person name="van Kan J.A.L."/>
            <person name="Grigoriev I.V."/>
            <person name="Debets A.J.M."/>
        </authorList>
    </citation>
    <scope>NUCLEOTIDE SEQUENCE [LARGE SCALE GENOMIC DNA]</scope>
    <source>
        <strain evidence="1 2">F11</strain>
    </source>
</reference>
<accession>A0A3N2Q4C8</accession>
<dbReference type="Proteomes" id="UP000272025">
    <property type="component" value="Unassembled WGS sequence"/>
</dbReference>
<sequence length="73" mass="7828">MSIGSTPGKVARPLVSSIISTKEKGVLFRLALLAPLMNAVAVSQLVSQLRHQDIISMSTTTLCLPIQRTRGPK</sequence>